<keyword evidence="1" id="KW-0812">Transmembrane</keyword>
<sequence length="106" mass="12039">MILKKIKKYWDGDQPRELTKFSVVMTLICIAPYFLMMLIFNGFENPEQVPTVLGFVVQAFSTITACAFGVFALTGIYAMMAKRKLENNTFFVGLVSLLIVLFIITR</sequence>
<keyword evidence="3" id="KW-1185">Reference proteome</keyword>
<accession>A0ABT9VW77</accession>
<feature type="transmembrane region" description="Helical" evidence="1">
    <location>
        <begin position="89"/>
        <end position="105"/>
    </location>
</feature>
<dbReference type="EMBL" id="JAUSTY010000004">
    <property type="protein sequence ID" value="MDQ0165222.1"/>
    <property type="molecule type" value="Genomic_DNA"/>
</dbReference>
<feature type="transmembrane region" description="Helical" evidence="1">
    <location>
        <begin position="21"/>
        <end position="40"/>
    </location>
</feature>
<dbReference type="Proteomes" id="UP001235840">
    <property type="component" value="Unassembled WGS sequence"/>
</dbReference>
<reference evidence="2 3" key="1">
    <citation type="submission" date="2023-07" db="EMBL/GenBank/DDBJ databases">
        <title>Genomic Encyclopedia of Type Strains, Phase IV (KMG-IV): sequencing the most valuable type-strain genomes for metagenomic binning, comparative biology and taxonomic classification.</title>
        <authorList>
            <person name="Goeker M."/>
        </authorList>
    </citation>
    <scope>NUCLEOTIDE SEQUENCE [LARGE SCALE GENOMIC DNA]</scope>
    <source>
        <strain evidence="2 3">DSM 12751</strain>
    </source>
</reference>
<comment type="caution">
    <text evidence="2">The sequence shown here is derived from an EMBL/GenBank/DDBJ whole genome shotgun (WGS) entry which is preliminary data.</text>
</comment>
<organism evidence="2 3">
    <name type="scientific">Caldalkalibacillus horti</name>
    <dbReference type="NCBI Taxonomy" id="77523"/>
    <lineage>
        <taxon>Bacteria</taxon>
        <taxon>Bacillati</taxon>
        <taxon>Bacillota</taxon>
        <taxon>Bacilli</taxon>
        <taxon>Bacillales</taxon>
        <taxon>Bacillaceae</taxon>
        <taxon>Caldalkalibacillus</taxon>
    </lineage>
</organism>
<protein>
    <submittedName>
        <fullName evidence="2">Uncharacterized membrane protein (DUF485 family)</fullName>
    </submittedName>
</protein>
<dbReference type="RefSeq" id="WP_307392022.1">
    <property type="nucleotide sequence ID" value="NZ_BAAADK010000045.1"/>
</dbReference>
<proteinExistence type="predicted"/>
<evidence type="ECO:0000313" key="3">
    <source>
        <dbReference type="Proteomes" id="UP001235840"/>
    </source>
</evidence>
<keyword evidence="1" id="KW-1133">Transmembrane helix</keyword>
<evidence type="ECO:0000313" key="2">
    <source>
        <dbReference type="EMBL" id="MDQ0165222.1"/>
    </source>
</evidence>
<name>A0ABT9VW77_9BACI</name>
<feature type="transmembrane region" description="Helical" evidence="1">
    <location>
        <begin position="52"/>
        <end position="77"/>
    </location>
</feature>
<gene>
    <name evidence="2" type="ORF">J2S11_001122</name>
</gene>
<keyword evidence="1" id="KW-0472">Membrane</keyword>
<evidence type="ECO:0000256" key="1">
    <source>
        <dbReference type="SAM" id="Phobius"/>
    </source>
</evidence>